<evidence type="ECO:0000313" key="2">
    <source>
        <dbReference type="EMBL" id="TNN35573.1"/>
    </source>
</evidence>
<organism evidence="2 3">
    <name type="scientific">Liparis tanakae</name>
    <name type="common">Tanaka's snailfish</name>
    <dbReference type="NCBI Taxonomy" id="230148"/>
    <lineage>
        <taxon>Eukaryota</taxon>
        <taxon>Metazoa</taxon>
        <taxon>Chordata</taxon>
        <taxon>Craniata</taxon>
        <taxon>Vertebrata</taxon>
        <taxon>Euteleostomi</taxon>
        <taxon>Actinopterygii</taxon>
        <taxon>Neopterygii</taxon>
        <taxon>Teleostei</taxon>
        <taxon>Neoteleostei</taxon>
        <taxon>Acanthomorphata</taxon>
        <taxon>Eupercaria</taxon>
        <taxon>Perciformes</taxon>
        <taxon>Cottioidei</taxon>
        <taxon>Cottales</taxon>
        <taxon>Liparidae</taxon>
        <taxon>Liparis</taxon>
    </lineage>
</organism>
<gene>
    <name evidence="2" type="ORF">EYF80_054270</name>
</gene>
<proteinExistence type="predicted"/>
<dbReference type="EMBL" id="SRLO01001747">
    <property type="protein sequence ID" value="TNN35573.1"/>
    <property type="molecule type" value="Genomic_DNA"/>
</dbReference>
<accession>A0A4Z2F3V2</accession>
<keyword evidence="3" id="KW-1185">Reference proteome</keyword>
<evidence type="ECO:0000313" key="3">
    <source>
        <dbReference type="Proteomes" id="UP000314294"/>
    </source>
</evidence>
<dbReference type="AlphaFoldDB" id="A0A4Z2F3V2"/>
<feature type="region of interest" description="Disordered" evidence="1">
    <location>
        <begin position="1"/>
        <end position="26"/>
    </location>
</feature>
<dbReference type="Proteomes" id="UP000314294">
    <property type="component" value="Unassembled WGS sequence"/>
</dbReference>
<sequence>MNKSSEARGVIRAAAGSNRGERRSRHPALNRQLLLRSLSPAFASFEVGNSCSRVLLMLPLSVGPIGNAVCRASIFHLRRSVNGVLHV</sequence>
<name>A0A4Z2F3V2_9TELE</name>
<evidence type="ECO:0000256" key="1">
    <source>
        <dbReference type="SAM" id="MobiDB-lite"/>
    </source>
</evidence>
<reference evidence="2 3" key="1">
    <citation type="submission" date="2019-03" db="EMBL/GenBank/DDBJ databases">
        <title>First draft genome of Liparis tanakae, snailfish: a comprehensive survey of snailfish specific genes.</title>
        <authorList>
            <person name="Kim W."/>
            <person name="Song I."/>
            <person name="Jeong J.-H."/>
            <person name="Kim D."/>
            <person name="Kim S."/>
            <person name="Ryu S."/>
            <person name="Song J.Y."/>
            <person name="Lee S.K."/>
        </authorList>
    </citation>
    <scope>NUCLEOTIDE SEQUENCE [LARGE SCALE GENOMIC DNA]</scope>
    <source>
        <tissue evidence="2">Muscle</tissue>
    </source>
</reference>
<comment type="caution">
    <text evidence="2">The sequence shown here is derived from an EMBL/GenBank/DDBJ whole genome shotgun (WGS) entry which is preliminary data.</text>
</comment>
<protein>
    <submittedName>
        <fullName evidence="2">Uncharacterized protein</fullName>
    </submittedName>
</protein>